<comment type="caution">
    <text evidence="3">The sequence shown here is derived from an EMBL/GenBank/DDBJ whole genome shotgun (WGS) entry which is preliminary data.</text>
</comment>
<sequence length="284" mass="30241">MAPRTAGMPARPSTVVLVESVVSPADGTRIVYRTFPCDSGDEAAPAVLMSHGTALSQAIWRGFGYVRALTHTHRVITVDLRGHGRSEGPHQASAYGLDSFVADLVAVLDKTGTPTADYVGYSLGGRVGFSLAAAHPERLHRFVSIAGAASTVRGTFDRVFFPGCIATLEEEGMDGFLRGWQAHTGAPLDAATRHAFSANDPVALAAYMSRAEEDPGVDDETLKRFDIPTQMIVGSLDLERVTTALHVHEVLPDAQLLVVDGATHGTILREPRTLETVTGFLAPV</sequence>
<name>A0ABP6ZTC8_9ACTN</name>
<accession>A0ABP6ZTC8</accession>
<dbReference type="InterPro" id="IPR029058">
    <property type="entry name" value="AB_hydrolase_fold"/>
</dbReference>
<evidence type="ECO:0000259" key="2">
    <source>
        <dbReference type="Pfam" id="PF00561"/>
    </source>
</evidence>
<dbReference type="Pfam" id="PF00561">
    <property type="entry name" value="Abhydrolase_1"/>
    <property type="match status" value="1"/>
</dbReference>
<organism evidence="3 4">
    <name type="scientific">Kineosporia mesophila</name>
    <dbReference type="NCBI Taxonomy" id="566012"/>
    <lineage>
        <taxon>Bacteria</taxon>
        <taxon>Bacillati</taxon>
        <taxon>Actinomycetota</taxon>
        <taxon>Actinomycetes</taxon>
        <taxon>Kineosporiales</taxon>
        <taxon>Kineosporiaceae</taxon>
        <taxon>Kineosporia</taxon>
    </lineage>
</organism>
<dbReference type="EMBL" id="BAAAZO010000006">
    <property type="protein sequence ID" value="GAA3618284.1"/>
    <property type="molecule type" value="Genomic_DNA"/>
</dbReference>
<gene>
    <name evidence="3" type="ORF">GCM10022223_38760</name>
</gene>
<protein>
    <submittedName>
        <fullName evidence="3">Alpha/beta hydrolase</fullName>
    </submittedName>
</protein>
<evidence type="ECO:0000256" key="1">
    <source>
        <dbReference type="ARBA" id="ARBA00022801"/>
    </source>
</evidence>
<dbReference type="PRINTS" id="PR00111">
    <property type="entry name" value="ABHYDROLASE"/>
</dbReference>
<keyword evidence="4" id="KW-1185">Reference proteome</keyword>
<dbReference type="SUPFAM" id="SSF53474">
    <property type="entry name" value="alpha/beta-Hydrolases"/>
    <property type="match status" value="1"/>
</dbReference>
<dbReference type="GO" id="GO:0016787">
    <property type="term" value="F:hydrolase activity"/>
    <property type="evidence" value="ECO:0007669"/>
    <property type="project" value="UniProtKB-KW"/>
</dbReference>
<dbReference type="PANTHER" id="PTHR43798:SF31">
    <property type="entry name" value="AB HYDROLASE SUPERFAMILY PROTEIN YCLE"/>
    <property type="match status" value="1"/>
</dbReference>
<dbReference type="PANTHER" id="PTHR43798">
    <property type="entry name" value="MONOACYLGLYCEROL LIPASE"/>
    <property type="match status" value="1"/>
</dbReference>
<dbReference type="InterPro" id="IPR000073">
    <property type="entry name" value="AB_hydrolase_1"/>
</dbReference>
<evidence type="ECO:0000313" key="3">
    <source>
        <dbReference type="EMBL" id="GAA3618284.1"/>
    </source>
</evidence>
<reference evidence="4" key="1">
    <citation type="journal article" date="2019" name="Int. J. Syst. Evol. Microbiol.">
        <title>The Global Catalogue of Microorganisms (GCM) 10K type strain sequencing project: providing services to taxonomists for standard genome sequencing and annotation.</title>
        <authorList>
            <consortium name="The Broad Institute Genomics Platform"/>
            <consortium name="The Broad Institute Genome Sequencing Center for Infectious Disease"/>
            <person name="Wu L."/>
            <person name="Ma J."/>
        </authorList>
    </citation>
    <scope>NUCLEOTIDE SEQUENCE [LARGE SCALE GENOMIC DNA]</scope>
    <source>
        <strain evidence="4">JCM 16902</strain>
    </source>
</reference>
<dbReference type="InterPro" id="IPR050266">
    <property type="entry name" value="AB_hydrolase_sf"/>
</dbReference>
<proteinExistence type="predicted"/>
<feature type="domain" description="AB hydrolase-1" evidence="2">
    <location>
        <begin position="45"/>
        <end position="152"/>
    </location>
</feature>
<keyword evidence="1 3" id="KW-0378">Hydrolase</keyword>
<dbReference type="Proteomes" id="UP001501074">
    <property type="component" value="Unassembled WGS sequence"/>
</dbReference>
<evidence type="ECO:0000313" key="4">
    <source>
        <dbReference type="Proteomes" id="UP001501074"/>
    </source>
</evidence>
<dbReference type="Gene3D" id="3.40.50.1820">
    <property type="entry name" value="alpha/beta hydrolase"/>
    <property type="match status" value="1"/>
</dbReference>